<dbReference type="Proteomes" id="UP000245884">
    <property type="component" value="Unassembled WGS sequence"/>
</dbReference>
<accession>A0A316UL90</accession>
<keyword evidence="3" id="KW-1185">Reference proteome</keyword>
<dbReference type="AlphaFoldDB" id="A0A316UL90"/>
<evidence type="ECO:0000313" key="3">
    <source>
        <dbReference type="Proteomes" id="UP000245884"/>
    </source>
</evidence>
<dbReference type="GeneID" id="37031502"/>
<gene>
    <name evidence="2" type="ORF">BDZ90DRAFT_56427</name>
</gene>
<protein>
    <submittedName>
        <fullName evidence="2">Uncharacterized protein</fullName>
    </submittedName>
</protein>
<name>A0A316UL90_9BASI</name>
<evidence type="ECO:0000256" key="1">
    <source>
        <dbReference type="SAM" id="MobiDB-lite"/>
    </source>
</evidence>
<organism evidence="2 3">
    <name type="scientific">Jaminaea rosea</name>
    <dbReference type="NCBI Taxonomy" id="1569628"/>
    <lineage>
        <taxon>Eukaryota</taxon>
        <taxon>Fungi</taxon>
        <taxon>Dikarya</taxon>
        <taxon>Basidiomycota</taxon>
        <taxon>Ustilaginomycotina</taxon>
        <taxon>Exobasidiomycetes</taxon>
        <taxon>Microstromatales</taxon>
        <taxon>Microstromatales incertae sedis</taxon>
        <taxon>Jaminaea</taxon>
    </lineage>
</organism>
<feature type="region of interest" description="Disordered" evidence="1">
    <location>
        <begin position="111"/>
        <end position="153"/>
    </location>
</feature>
<evidence type="ECO:0000313" key="2">
    <source>
        <dbReference type="EMBL" id="PWN26009.1"/>
    </source>
</evidence>
<dbReference type="EMBL" id="KZ819673">
    <property type="protein sequence ID" value="PWN26009.1"/>
    <property type="molecule type" value="Genomic_DNA"/>
</dbReference>
<dbReference type="RefSeq" id="XP_025360621.1">
    <property type="nucleotide sequence ID" value="XM_025509679.1"/>
</dbReference>
<proteinExistence type="predicted"/>
<reference evidence="2 3" key="1">
    <citation type="journal article" date="2018" name="Mol. Biol. Evol.">
        <title>Broad Genomic Sampling Reveals a Smut Pathogenic Ancestry of the Fungal Clade Ustilaginomycotina.</title>
        <authorList>
            <person name="Kijpornyongpan T."/>
            <person name="Mondo S.J."/>
            <person name="Barry K."/>
            <person name="Sandor L."/>
            <person name="Lee J."/>
            <person name="Lipzen A."/>
            <person name="Pangilinan J."/>
            <person name="LaButti K."/>
            <person name="Hainaut M."/>
            <person name="Henrissat B."/>
            <person name="Grigoriev I.V."/>
            <person name="Spatafora J.W."/>
            <person name="Aime M.C."/>
        </authorList>
    </citation>
    <scope>NUCLEOTIDE SEQUENCE [LARGE SCALE GENOMIC DNA]</scope>
    <source>
        <strain evidence="2 3">MCA 5214</strain>
    </source>
</reference>
<feature type="compositionally biased region" description="Polar residues" evidence="1">
    <location>
        <begin position="120"/>
        <end position="136"/>
    </location>
</feature>
<sequence>MCQGGRALNRSSPSQFLPLFRAFSAPRSRVIGARAGRHHRAWLPTDMLAAFTERWRDVTIHSPLRSMLAALAALAASTTKDDVDIRLVLTGLEDPLTCRCTSSYAIRPREGSVKQGRDVTASSSAPVNRVQSNRTSCLPCEKQSPLRGSAGQR</sequence>